<protein>
    <submittedName>
        <fullName evidence="8">1-acyl-sn-glycerol-3-phosphate acyltransferase</fullName>
    </submittedName>
</protein>
<dbReference type="EMBL" id="QJPH01000508">
    <property type="protein sequence ID" value="PZN71819.1"/>
    <property type="molecule type" value="Genomic_DNA"/>
</dbReference>
<feature type="transmembrane region" description="Helical" evidence="6">
    <location>
        <begin position="12"/>
        <end position="33"/>
    </location>
</feature>
<dbReference type="Proteomes" id="UP000249396">
    <property type="component" value="Unassembled WGS sequence"/>
</dbReference>
<reference evidence="8 9" key="1">
    <citation type="journal article" date="2018" name="Aquat. Microb. Ecol.">
        <title>Gammaproteobacterial methanotrophs dominate.</title>
        <authorList>
            <person name="Rissanen A.J."/>
            <person name="Saarenheimo J."/>
            <person name="Tiirola M."/>
            <person name="Peura S."/>
            <person name="Aalto S.L."/>
            <person name="Karvinen A."/>
            <person name="Nykanen H."/>
        </authorList>
    </citation>
    <scope>NUCLEOTIDE SEQUENCE [LARGE SCALE GENOMIC DNA]</scope>
    <source>
        <strain evidence="8">AMbin10</strain>
    </source>
</reference>
<dbReference type="InterPro" id="IPR002123">
    <property type="entry name" value="Plipid/glycerol_acylTrfase"/>
</dbReference>
<keyword evidence="2" id="KW-0444">Lipid biosynthesis</keyword>
<evidence type="ECO:0000256" key="6">
    <source>
        <dbReference type="SAM" id="Phobius"/>
    </source>
</evidence>
<dbReference type="Pfam" id="PF01553">
    <property type="entry name" value="Acyltransferase"/>
    <property type="match status" value="1"/>
</dbReference>
<dbReference type="PANTHER" id="PTHR10434">
    <property type="entry name" value="1-ACYL-SN-GLYCEROL-3-PHOSPHATE ACYLTRANSFERASE"/>
    <property type="match status" value="1"/>
</dbReference>
<dbReference type="GO" id="GO:0006654">
    <property type="term" value="P:phosphatidic acid biosynthetic process"/>
    <property type="evidence" value="ECO:0007669"/>
    <property type="project" value="TreeGrafter"/>
</dbReference>
<keyword evidence="6" id="KW-1133">Transmembrane helix</keyword>
<keyword evidence="5 8" id="KW-0012">Acyltransferase</keyword>
<name>A0A2W4QN74_9GAMM</name>
<comment type="pathway">
    <text evidence="1">Lipid metabolism.</text>
</comment>
<gene>
    <name evidence="8" type="ORF">DM484_25640</name>
</gene>
<evidence type="ECO:0000256" key="5">
    <source>
        <dbReference type="ARBA" id="ARBA00023315"/>
    </source>
</evidence>
<keyword evidence="4" id="KW-0443">Lipid metabolism</keyword>
<evidence type="ECO:0000256" key="4">
    <source>
        <dbReference type="ARBA" id="ARBA00023098"/>
    </source>
</evidence>
<dbReference type="GO" id="GO:0003841">
    <property type="term" value="F:1-acylglycerol-3-phosphate O-acyltransferase activity"/>
    <property type="evidence" value="ECO:0007669"/>
    <property type="project" value="TreeGrafter"/>
</dbReference>
<evidence type="ECO:0000313" key="9">
    <source>
        <dbReference type="Proteomes" id="UP000249396"/>
    </source>
</evidence>
<organism evidence="8 9">
    <name type="scientific">Candidatus Methylumidiphilus alinenensis</name>
    <dbReference type="NCBI Taxonomy" id="2202197"/>
    <lineage>
        <taxon>Bacteria</taxon>
        <taxon>Pseudomonadati</taxon>
        <taxon>Pseudomonadota</taxon>
        <taxon>Gammaproteobacteria</taxon>
        <taxon>Methylococcales</taxon>
        <taxon>Candidatus Methylumidiphilus</taxon>
    </lineage>
</organism>
<dbReference type="PANTHER" id="PTHR10434:SF64">
    <property type="entry name" value="1-ACYL-SN-GLYCEROL-3-PHOSPHATE ACYLTRANSFERASE-RELATED"/>
    <property type="match status" value="1"/>
</dbReference>
<evidence type="ECO:0000259" key="7">
    <source>
        <dbReference type="SMART" id="SM00563"/>
    </source>
</evidence>
<keyword evidence="6" id="KW-0812">Transmembrane</keyword>
<dbReference type="AlphaFoldDB" id="A0A2W4QN74"/>
<feature type="domain" description="Phospholipid/glycerol acyltransferase" evidence="7">
    <location>
        <begin position="75"/>
        <end position="187"/>
    </location>
</feature>
<keyword evidence="3 8" id="KW-0808">Transferase</keyword>
<evidence type="ECO:0000256" key="1">
    <source>
        <dbReference type="ARBA" id="ARBA00005189"/>
    </source>
</evidence>
<comment type="caution">
    <text evidence="8">The sequence shown here is derived from an EMBL/GenBank/DDBJ whole genome shotgun (WGS) entry which is preliminary data.</text>
</comment>
<dbReference type="SMART" id="SM00563">
    <property type="entry name" value="PlsC"/>
    <property type="match status" value="1"/>
</dbReference>
<dbReference type="CDD" id="cd07989">
    <property type="entry name" value="LPLAT_AGPAT-like"/>
    <property type="match status" value="1"/>
</dbReference>
<sequence>MPMRQSRLWLKAALIILMFLWGLVATGLLWPFLELVLGRKAGFFQEAIRSHWCAMVCRILNVEVETIGTPSHETRLWVANHISWLDIIALGARHPLLFVAKEEVADWPVMGYLARRLGTLFVRRGDAEQTGSIAEKMAWQLRQGRQIMLFPEGTTTTGERVLRFHAKLFQPAQLAQVQVQAIGIEYRGEAKTFAPFIGEDNFLTHLLQILDRDRVRLRVHYCQPLPPGMHRDILAQTTRKQVVTALSSKPEADEGKVASVTRLQFQSH</sequence>
<keyword evidence="6" id="KW-0472">Membrane</keyword>
<evidence type="ECO:0000256" key="2">
    <source>
        <dbReference type="ARBA" id="ARBA00022516"/>
    </source>
</evidence>
<evidence type="ECO:0000256" key="3">
    <source>
        <dbReference type="ARBA" id="ARBA00022679"/>
    </source>
</evidence>
<accession>A0A2W4QN74</accession>
<proteinExistence type="predicted"/>
<evidence type="ECO:0000313" key="8">
    <source>
        <dbReference type="EMBL" id="PZN71819.1"/>
    </source>
</evidence>
<dbReference type="SUPFAM" id="SSF69593">
    <property type="entry name" value="Glycerol-3-phosphate (1)-acyltransferase"/>
    <property type="match status" value="1"/>
</dbReference>